<evidence type="ECO:0000256" key="2">
    <source>
        <dbReference type="ARBA" id="ARBA00005892"/>
    </source>
</evidence>
<feature type="compositionally biased region" description="Low complexity" evidence="5">
    <location>
        <begin position="361"/>
        <end position="371"/>
    </location>
</feature>
<evidence type="ECO:0000256" key="1">
    <source>
        <dbReference type="ARBA" id="ARBA00004123"/>
    </source>
</evidence>
<keyword evidence="4" id="KW-0539">Nucleus</keyword>
<evidence type="ECO:0000256" key="3">
    <source>
        <dbReference type="ARBA" id="ARBA00022448"/>
    </source>
</evidence>
<feature type="non-terminal residue" evidence="6">
    <location>
        <position position="1448"/>
    </location>
</feature>
<evidence type="ECO:0000256" key="5">
    <source>
        <dbReference type="SAM" id="MobiDB-lite"/>
    </source>
</evidence>
<sequence>MEYSNLWNFVQGLTPGAPLAPADVQIALAPYAGKLVRVLKFKGPSEEGKRAVQSGRVLTPNYGEVLLDPEPDQKLALLLAEELRLDEVYCVELLTAAQELGVYTAEAGLGVFLRERLAAAQALARLLSLQLLNGAPPPGAAGDDAEAPLPPLLAAVVAFNSELLAAKEPAPSGPAGAQRNALIGAIADALLDTSLDAPGAALPMALDPHTNAATPRGAMLQLERTALARALLYAVLLTQPGALEPATAAQLVKLLGAASSRVRAAGPSPPHALQQQEYQILLAAAAALSPAGAADGGGGAAAAAGLRRLTADADLAAAIAPPPGGAAPQQGGPHAVLLLAWALLRDAVASPGSPLAPAAAAAAASGPASPGRGRGPGGTQQLLQEAGRGGALGALAAMLRGTAFSLDHEPAHRELCASVAYRLIAQLLAFDAGTHLEVMRSLVKASEERARAATAPPAAIALPGGALPGGAQTFALVSARDDKPGGGAGGGGADDMSSLLRALAAAFAVAPGLWFDELGGERHQLVSGLMSHLAVHRAMQLPDVRAAFLGVMASLATGPVGARFILAQFAADASRPELEHFTWRTLFRTLVSYCGRYQQIEAEKAAAGGGVAGLVAPAVEEKLMHPGEEKLLVAYLQLLALAGALAARLPSLVDLLQPDFSDSTALQLRHAYAECLVAGVREAQEEAEAAAAAGEPSPEEAAAADPSSSPGRADLIFDLLLACLEAGPAPSLAHMLLGFDTTAPPADWQERLLLPRSEFSCLTVLLDVLQDVHRLPSERPGLYAKALRLALTLASDPVTAEPIARLLLPGEAGEGLLPLLGGLLLSPLPPLAAGGSGGGAAGVHAVVSALRQRAYALRWYALALYACRRRDLRAPLLAVLFAPPGGPDGAGGALSAAGGGGGGAGAAAAVLEAVVGLCVAEPSLKDLPPEELRVMEEMVVADVSVRALLTGPQVIEQFGLVTTDATGQPVFDFSALASALHERFEDFVARNGGRGGAAEAAATAAVRAALRYAQQVNAYALVAGAQFAALTAWRQATEVALTAAYPLLESTLPGRGPEVLRSTLLGALAGVQELAGRQAARLTEALAGAPRVLLSKLRELSSLGLGAGLVSDPLAQVRLPGRCLELLRSLLDALSRCAALGSKPLRCEMYAALLQYLHFSRGPKLGDTPPLVLERLLAGLGPGVTAGQLDVLQGELERGNAAELRACRGALVSLLSQDALTPAARGGTGQAVALHLLAALVAADAGGAAVAAEIHSKGLSRALLDGLARYGSAVLRQFSSKAQAAAYVIEAQLALLLRLAGAGGPGGRMGSAKALQDAAAIPYLCRCDALDLVRAQAAEFVDAHPELLARLLSEAASPGSMQWAPGDEELEQAALAVQLVSGLPQLLASDAGASAGRGGALRRPLLAMWPALCGDDAKSPSPIVARVRRDREALLDGPARRDHEERQQ</sequence>
<keyword evidence="3" id="KW-0813">Transport</keyword>
<reference evidence="6 7" key="1">
    <citation type="journal article" date="2018" name="Sci. Rep.">
        <title>Raphidocelis subcapitata (=Pseudokirchneriella subcapitata) provides an insight into genome evolution and environmental adaptations in the Sphaeropleales.</title>
        <authorList>
            <person name="Suzuki S."/>
            <person name="Yamaguchi H."/>
            <person name="Nakajima N."/>
            <person name="Kawachi M."/>
        </authorList>
    </citation>
    <scope>NUCLEOTIDE SEQUENCE [LARGE SCALE GENOMIC DNA]</scope>
    <source>
        <strain evidence="6 7">NIES-35</strain>
    </source>
</reference>
<dbReference type="EMBL" id="BDRX01000103">
    <property type="protein sequence ID" value="GBF97579.1"/>
    <property type="molecule type" value="Genomic_DNA"/>
</dbReference>
<dbReference type="STRING" id="307507.A0A2V0PDI7"/>
<dbReference type="OrthoDB" id="535363at2759"/>
<dbReference type="Proteomes" id="UP000247498">
    <property type="component" value="Unassembled WGS sequence"/>
</dbReference>
<protein>
    <submittedName>
        <fullName evidence="6">Uncharacterized protein</fullName>
    </submittedName>
</protein>
<feature type="region of interest" description="Disordered" evidence="5">
    <location>
        <begin position="687"/>
        <end position="709"/>
    </location>
</feature>
<comment type="caution">
    <text evidence="6">The sequence shown here is derived from an EMBL/GenBank/DDBJ whole genome shotgun (WGS) entry which is preliminary data.</text>
</comment>
<evidence type="ECO:0000313" key="6">
    <source>
        <dbReference type="EMBL" id="GBF97579.1"/>
    </source>
</evidence>
<name>A0A2V0PDI7_9CHLO</name>
<dbReference type="PANTHER" id="PTHR31344:SF0">
    <property type="entry name" value="NUCLEAR PORE COMPLEX PROTEIN NUP205"/>
    <property type="match status" value="1"/>
</dbReference>
<comment type="subcellular location">
    <subcellularLocation>
        <location evidence="1">Nucleus</location>
    </subcellularLocation>
</comment>
<accession>A0A2V0PDI7</accession>
<gene>
    <name evidence="6" type="ORF">Rsub_10715</name>
</gene>
<dbReference type="InParanoid" id="A0A2V0PDI7"/>
<dbReference type="GO" id="GO:0005643">
    <property type="term" value="C:nuclear pore"/>
    <property type="evidence" value="ECO:0007669"/>
    <property type="project" value="InterPro"/>
</dbReference>
<comment type="similarity">
    <text evidence="2">Belongs to the NUP186/NUP192/NUP205 family.</text>
</comment>
<dbReference type="PANTHER" id="PTHR31344">
    <property type="entry name" value="NUCLEAR PORE COMPLEX PROTEIN NUP205"/>
    <property type="match status" value="1"/>
</dbReference>
<feature type="region of interest" description="Disordered" evidence="5">
    <location>
        <begin position="361"/>
        <end position="382"/>
    </location>
</feature>
<evidence type="ECO:0000256" key="4">
    <source>
        <dbReference type="ARBA" id="ARBA00023242"/>
    </source>
</evidence>
<keyword evidence="7" id="KW-1185">Reference proteome</keyword>
<proteinExistence type="inferred from homology"/>
<organism evidence="6 7">
    <name type="scientific">Raphidocelis subcapitata</name>
    <dbReference type="NCBI Taxonomy" id="307507"/>
    <lineage>
        <taxon>Eukaryota</taxon>
        <taxon>Viridiplantae</taxon>
        <taxon>Chlorophyta</taxon>
        <taxon>core chlorophytes</taxon>
        <taxon>Chlorophyceae</taxon>
        <taxon>CS clade</taxon>
        <taxon>Sphaeropleales</taxon>
        <taxon>Selenastraceae</taxon>
        <taxon>Raphidocelis</taxon>
    </lineage>
</organism>
<dbReference type="InterPro" id="IPR021827">
    <property type="entry name" value="Nup186/Nup192/Nup205"/>
</dbReference>
<feature type="compositionally biased region" description="Low complexity" evidence="5">
    <location>
        <begin position="689"/>
        <end position="709"/>
    </location>
</feature>
<dbReference type="Pfam" id="PF11894">
    <property type="entry name" value="Nup192"/>
    <property type="match status" value="2"/>
</dbReference>
<evidence type="ECO:0000313" key="7">
    <source>
        <dbReference type="Proteomes" id="UP000247498"/>
    </source>
</evidence>